<dbReference type="OrthoDB" id="7551839at2759"/>
<sequence length="507" mass="59396">MADEEVRDLLRGLKLENVIETFEKNMITMDTLEHLSESTISELIPIIGQRVIFLSYWKKHYNIKSTCQTIENSPPKKKMKLQEEKEEETVINFNESVMPLKDLLLKYKIGCQILSYYERENELQENFRNKLCDIIINDIEDKNTKLTNNLADYISKMIVSIFPTEVATTYYIPPISKKDSIRKKSVIARGKLMNMWRNRCTMYNKFKAKLKREENKEEDDALQEIDNKVQESIKWLDENVAPWELVLQHWLLTFDIRRKDLNNSEEKTLHNLLNRWSVLKHPQGYQLIVQDFDAMNLSKVSLDLNIWQQFMDVIIKYSTSNTRHDEVNLMLEKLKDKDISTDTKVAVGLMLLPHLIPPKGLKKYKGKCYKPSIANAKESLIKHASIPGDMTLIKQEARKHAEMLKITLQPYIIVLGSPYEIKESYVQVDDILYKTNSTLEAIDICFKTFHVFQVNYPIMSEHLWMLIQKGIYNFTTKWDSIIPNIEHVLSKVSKSFEKSVNSDTITV</sequence>
<gene>
    <name evidence="2" type="primary">LOC112456102</name>
</gene>
<proteinExistence type="predicted"/>
<dbReference type="Gene3D" id="1.10.150.50">
    <property type="entry name" value="Transcription Factor, Ets-1"/>
    <property type="match status" value="1"/>
</dbReference>
<keyword evidence="1" id="KW-1185">Reference proteome</keyword>
<dbReference type="Proteomes" id="UP000504618">
    <property type="component" value="Unplaced"/>
</dbReference>
<reference evidence="2" key="1">
    <citation type="submission" date="2025-08" db="UniProtKB">
        <authorList>
            <consortium name="RefSeq"/>
        </authorList>
    </citation>
    <scope>IDENTIFICATION</scope>
    <source>
        <tissue evidence="2">Whole body</tissue>
    </source>
</reference>
<dbReference type="CDD" id="cd09487">
    <property type="entry name" value="SAM_superfamily"/>
    <property type="match status" value="1"/>
</dbReference>
<dbReference type="InterPro" id="IPR013761">
    <property type="entry name" value="SAM/pointed_sf"/>
</dbReference>
<organism evidence="1 2">
    <name type="scientific">Temnothorax curvispinosus</name>
    <dbReference type="NCBI Taxonomy" id="300111"/>
    <lineage>
        <taxon>Eukaryota</taxon>
        <taxon>Metazoa</taxon>
        <taxon>Ecdysozoa</taxon>
        <taxon>Arthropoda</taxon>
        <taxon>Hexapoda</taxon>
        <taxon>Insecta</taxon>
        <taxon>Pterygota</taxon>
        <taxon>Neoptera</taxon>
        <taxon>Endopterygota</taxon>
        <taxon>Hymenoptera</taxon>
        <taxon>Apocrita</taxon>
        <taxon>Aculeata</taxon>
        <taxon>Formicoidea</taxon>
        <taxon>Formicidae</taxon>
        <taxon>Myrmicinae</taxon>
        <taxon>Temnothorax</taxon>
    </lineage>
</organism>
<accession>A0A6J1PWB5</accession>
<evidence type="ECO:0000313" key="2">
    <source>
        <dbReference type="RefSeq" id="XP_024874187.1"/>
    </source>
</evidence>
<protein>
    <submittedName>
        <fullName evidence="2">Uncharacterized protein LOC112456102</fullName>
    </submittedName>
</protein>
<dbReference type="RefSeq" id="XP_024874187.1">
    <property type="nucleotide sequence ID" value="XM_025018419.1"/>
</dbReference>
<dbReference type="AlphaFoldDB" id="A0A6J1PWB5"/>
<dbReference type="GeneID" id="112456102"/>
<evidence type="ECO:0000313" key="1">
    <source>
        <dbReference type="Proteomes" id="UP000504618"/>
    </source>
</evidence>
<name>A0A6J1PWB5_9HYME</name>